<feature type="chain" id="PRO_5021706450" description="Granulins domain-containing protein" evidence="1">
    <location>
        <begin position="21"/>
        <end position="101"/>
    </location>
</feature>
<proteinExistence type="predicted"/>
<keyword evidence="1" id="KW-0732">Signal</keyword>
<feature type="signal peptide" evidence="1">
    <location>
        <begin position="1"/>
        <end position="20"/>
    </location>
</feature>
<reference evidence="2 3" key="1">
    <citation type="journal article" date="2018" name="Nat. Ecol. Evol.">
        <title>Genomic signatures of mitonuclear coevolution across populations of Tigriopus californicus.</title>
        <authorList>
            <person name="Barreto F.S."/>
            <person name="Watson E.T."/>
            <person name="Lima T.G."/>
            <person name="Willett C.S."/>
            <person name="Edmands S."/>
            <person name="Li W."/>
            <person name="Burton R.S."/>
        </authorList>
    </citation>
    <scope>NUCLEOTIDE SEQUENCE [LARGE SCALE GENOMIC DNA]</scope>
    <source>
        <strain evidence="2 3">San Diego</strain>
    </source>
</reference>
<dbReference type="Proteomes" id="UP000318571">
    <property type="component" value="Chromosome 11"/>
</dbReference>
<gene>
    <name evidence="2" type="ORF">TCAL_15306</name>
</gene>
<organism evidence="2 3">
    <name type="scientific">Tigriopus californicus</name>
    <name type="common">Marine copepod</name>
    <dbReference type="NCBI Taxonomy" id="6832"/>
    <lineage>
        <taxon>Eukaryota</taxon>
        <taxon>Metazoa</taxon>
        <taxon>Ecdysozoa</taxon>
        <taxon>Arthropoda</taxon>
        <taxon>Crustacea</taxon>
        <taxon>Multicrustacea</taxon>
        <taxon>Hexanauplia</taxon>
        <taxon>Copepoda</taxon>
        <taxon>Harpacticoida</taxon>
        <taxon>Harpacticidae</taxon>
        <taxon>Tigriopus</taxon>
    </lineage>
</organism>
<comment type="caution">
    <text evidence="2">The sequence shown here is derived from an EMBL/GenBank/DDBJ whole genome shotgun (WGS) entry which is preliminary data.</text>
</comment>
<evidence type="ECO:0000313" key="2">
    <source>
        <dbReference type="EMBL" id="TRY78856.1"/>
    </source>
</evidence>
<accession>A0A553PMG8</accession>
<evidence type="ECO:0000313" key="3">
    <source>
        <dbReference type="Proteomes" id="UP000318571"/>
    </source>
</evidence>
<protein>
    <recommendedName>
        <fullName evidence="4">Granulins domain-containing protein</fullName>
    </recommendedName>
</protein>
<evidence type="ECO:0000256" key="1">
    <source>
        <dbReference type="SAM" id="SignalP"/>
    </source>
</evidence>
<sequence length="101" mass="11236">MKFTFALLAVLSIGVIGTWSAATNQEAEIMAEERQGFSLGGDLFSSYFNDCSRQFCPTYKHRCCCEGAFMGSKFCCEVRTNGEPCSLYTCRDGYWQCAQGC</sequence>
<evidence type="ECO:0008006" key="4">
    <source>
        <dbReference type="Google" id="ProtNLM"/>
    </source>
</evidence>
<name>A0A553PMG8_TIGCA</name>
<dbReference type="EMBL" id="VCGU01000003">
    <property type="protein sequence ID" value="TRY78856.1"/>
    <property type="molecule type" value="Genomic_DNA"/>
</dbReference>
<dbReference type="AlphaFoldDB" id="A0A553PMG8"/>
<keyword evidence="3" id="KW-1185">Reference proteome</keyword>